<organism evidence="1 2">
    <name type="scientific">Rhizobium leguminosarum</name>
    <dbReference type="NCBI Taxonomy" id="384"/>
    <lineage>
        <taxon>Bacteria</taxon>
        <taxon>Pseudomonadati</taxon>
        <taxon>Pseudomonadota</taxon>
        <taxon>Alphaproteobacteria</taxon>
        <taxon>Hyphomicrobiales</taxon>
        <taxon>Rhizobiaceae</taxon>
        <taxon>Rhizobium/Agrobacterium group</taxon>
        <taxon>Rhizobium</taxon>
    </lineage>
</organism>
<sequence>MGDVAGRADTSPCRDHLPSFVIHERHCPS</sequence>
<protein>
    <submittedName>
        <fullName evidence="1">Uncharacterized protein</fullName>
    </submittedName>
</protein>
<gene>
    <name evidence="1" type="ORF">GGE16_005938</name>
</gene>
<reference evidence="1 2" key="1">
    <citation type="submission" date="2020-08" db="EMBL/GenBank/DDBJ databases">
        <title>Genomic Encyclopedia of Type Strains, Phase IV (KMG-V): Genome sequencing to study the core and pangenomes of soil and plant-associated prokaryotes.</title>
        <authorList>
            <person name="Whitman W."/>
        </authorList>
    </citation>
    <scope>NUCLEOTIDE SEQUENCE [LARGE SCALE GENOMIC DNA]</scope>
    <source>
        <strain evidence="1 2">SEMIA 415</strain>
    </source>
</reference>
<evidence type="ECO:0000313" key="1">
    <source>
        <dbReference type="EMBL" id="MBB4293844.1"/>
    </source>
</evidence>
<proteinExistence type="predicted"/>
<name>A0AAE2MR44_RHILE</name>
<comment type="caution">
    <text evidence="1">The sequence shown here is derived from an EMBL/GenBank/DDBJ whole genome shotgun (WGS) entry which is preliminary data.</text>
</comment>
<accession>A0AAE2MR44</accession>
<dbReference type="AlphaFoldDB" id="A0AAE2MR44"/>
<dbReference type="EMBL" id="JACIGO010000011">
    <property type="protein sequence ID" value="MBB4293844.1"/>
    <property type="molecule type" value="Genomic_DNA"/>
</dbReference>
<dbReference type="Proteomes" id="UP000538507">
    <property type="component" value="Unassembled WGS sequence"/>
</dbReference>
<evidence type="ECO:0000313" key="2">
    <source>
        <dbReference type="Proteomes" id="UP000538507"/>
    </source>
</evidence>